<sequence length="552" mass="63566">MSDKEVELEAGCDIGSMQDVEVMSTNYELESELKSKIDISKLKISDKLTIAEQQDDDKEIAIVKASVKADVRDDDWESLKYKEFWNRSREKLKVKNGIFYKNVKEEWLILVPLHHDSITAGHLAFEKTLHAIGLRFTWPDMKANVYDYCNSCEKCQKFKVKNNSNTKPMVIIKVDKPWDLVGMDFAGPLKRTKLGNCHFVLGVDYFSKFCVVEAFKNALKRLKRIKNVILVYTRTRPGQVRSFEPKFIGPFKIIEQVNETNFRIKSLIGKKAESVVHFNRMHKYNSRESNELSEVNVTKQSCRSEASNLDEEIDQRLLIRACARKRLVQEETTINGPRTSLENIPPARVEIELDNWDKSLDNKLLEAQGVENKTNKIDESRLNSNINVSRIESSGDESGKEDSKKEEEKVREEVVDQEGEVVVREELIPLPDEKGNFMCVIEGCNNSFNSVFGLKIHVGRRHKGLKMIERGIVPQKENINERQEEQNISVREEVPMEIGRGGLKYIFLKLLVNKIFESLSTLNYYPRTPVQTTTADMVIEIVIEKNGDWSNH</sequence>
<name>A0A3M7T620_BRAPC</name>
<dbReference type="Pfam" id="PF17921">
    <property type="entry name" value="Integrase_H2C2"/>
    <property type="match status" value="1"/>
</dbReference>
<dbReference type="InterPro" id="IPR012337">
    <property type="entry name" value="RNaseH-like_sf"/>
</dbReference>
<feature type="compositionally biased region" description="Basic and acidic residues" evidence="2">
    <location>
        <begin position="397"/>
        <end position="412"/>
    </location>
</feature>
<evidence type="ECO:0000256" key="2">
    <source>
        <dbReference type="SAM" id="MobiDB-lite"/>
    </source>
</evidence>
<dbReference type="Proteomes" id="UP000276133">
    <property type="component" value="Unassembled WGS sequence"/>
</dbReference>
<dbReference type="OrthoDB" id="95964at2759"/>
<dbReference type="GO" id="GO:0003676">
    <property type="term" value="F:nucleic acid binding"/>
    <property type="evidence" value="ECO:0007669"/>
    <property type="project" value="InterPro"/>
</dbReference>
<evidence type="ECO:0000259" key="3">
    <source>
        <dbReference type="PROSITE" id="PS50157"/>
    </source>
</evidence>
<dbReference type="Gene3D" id="1.10.340.70">
    <property type="match status" value="1"/>
</dbReference>
<dbReference type="InterPro" id="IPR041588">
    <property type="entry name" value="Integrase_H2C2"/>
</dbReference>
<feature type="domain" description="C2H2-type" evidence="3">
    <location>
        <begin position="437"/>
        <end position="467"/>
    </location>
</feature>
<evidence type="ECO:0000313" key="5">
    <source>
        <dbReference type="Proteomes" id="UP000276133"/>
    </source>
</evidence>
<dbReference type="InterPro" id="IPR052160">
    <property type="entry name" value="Gypsy_RT_Integrase-like"/>
</dbReference>
<dbReference type="EMBL" id="REGN01000219">
    <property type="protein sequence ID" value="RNA43504.1"/>
    <property type="molecule type" value="Genomic_DNA"/>
</dbReference>
<protein>
    <submittedName>
        <fullName evidence="4">Transposon Ty3-G Gag-Pol poly</fullName>
    </submittedName>
</protein>
<organism evidence="4 5">
    <name type="scientific">Brachionus plicatilis</name>
    <name type="common">Marine rotifer</name>
    <name type="synonym">Brachionus muelleri</name>
    <dbReference type="NCBI Taxonomy" id="10195"/>
    <lineage>
        <taxon>Eukaryota</taxon>
        <taxon>Metazoa</taxon>
        <taxon>Spiralia</taxon>
        <taxon>Gnathifera</taxon>
        <taxon>Rotifera</taxon>
        <taxon>Eurotatoria</taxon>
        <taxon>Monogononta</taxon>
        <taxon>Pseudotrocha</taxon>
        <taxon>Ploima</taxon>
        <taxon>Brachionidae</taxon>
        <taxon>Brachionus</taxon>
    </lineage>
</organism>
<dbReference type="SUPFAM" id="SSF53098">
    <property type="entry name" value="Ribonuclease H-like"/>
    <property type="match status" value="1"/>
</dbReference>
<dbReference type="PANTHER" id="PTHR47266">
    <property type="entry name" value="ENDONUCLEASE-RELATED"/>
    <property type="match status" value="1"/>
</dbReference>
<proteinExistence type="predicted"/>
<keyword evidence="1" id="KW-0862">Zinc</keyword>
<dbReference type="AlphaFoldDB" id="A0A3M7T620"/>
<comment type="caution">
    <text evidence="4">The sequence shown here is derived from an EMBL/GenBank/DDBJ whole genome shotgun (WGS) entry which is preliminary data.</text>
</comment>
<keyword evidence="1" id="KW-0863">Zinc-finger</keyword>
<gene>
    <name evidence="4" type="ORF">BpHYR1_014056</name>
</gene>
<keyword evidence="1" id="KW-0479">Metal-binding</keyword>
<accession>A0A3M7T620</accession>
<evidence type="ECO:0000313" key="4">
    <source>
        <dbReference type="EMBL" id="RNA43504.1"/>
    </source>
</evidence>
<dbReference type="Pfam" id="PF22938">
    <property type="entry name" value="Integrase_p58_C"/>
    <property type="match status" value="1"/>
</dbReference>
<dbReference type="PROSITE" id="PS50157">
    <property type="entry name" value="ZINC_FINGER_C2H2_2"/>
    <property type="match status" value="1"/>
</dbReference>
<feature type="region of interest" description="Disordered" evidence="2">
    <location>
        <begin position="387"/>
        <end position="412"/>
    </location>
</feature>
<dbReference type="InterPro" id="IPR036397">
    <property type="entry name" value="RNaseH_sf"/>
</dbReference>
<dbReference type="Gene3D" id="3.30.420.10">
    <property type="entry name" value="Ribonuclease H-like superfamily/Ribonuclease H"/>
    <property type="match status" value="1"/>
</dbReference>
<dbReference type="GO" id="GO:0008270">
    <property type="term" value="F:zinc ion binding"/>
    <property type="evidence" value="ECO:0007669"/>
    <property type="project" value="UniProtKB-KW"/>
</dbReference>
<reference evidence="4 5" key="1">
    <citation type="journal article" date="2018" name="Sci. Rep.">
        <title>Genomic signatures of local adaptation to the degree of environmental predictability in rotifers.</title>
        <authorList>
            <person name="Franch-Gras L."/>
            <person name="Hahn C."/>
            <person name="Garcia-Roger E.M."/>
            <person name="Carmona M.J."/>
            <person name="Serra M."/>
            <person name="Gomez A."/>
        </authorList>
    </citation>
    <scope>NUCLEOTIDE SEQUENCE [LARGE SCALE GENOMIC DNA]</scope>
    <source>
        <strain evidence="4">HYR1</strain>
    </source>
</reference>
<dbReference type="PROSITE" id="PS00028">
    <property type="entry name" value="ZINC_FINGER_C2H2_1"/>
    <property type="match status" value="1"/>
</dbReference>
<dbReference type="InterPro" id="IPR013087">
    <property type="entry name" value="Znf_C2H2_type"/>
</dbReference>
<dbReference type="STRING" id="10195.A0A3M7T620"/>
<evidence type="ECO:0000256" key="1">
    <source>
        <dbReference type="PROSITE-ProRule" id="PRU00042"/>
    </source>
</evidence>
<dbReference type="InterPro" id="IPR054465">
    <property type="entry name" value="Integrase_p58-like_C"/>
</dbReference>
<keyword evidence="5" id="KW-1185">Reference proteome</keyword>